<protein>
    <submittedName>
        <fullName evidence="1">Retrovirus-related Pol polyprotein</fullName>
    </submittedName>
</protein>
<dbReference type="PANTHER" id="PTHR33064:SF37">
    <property type="entry name" value="RIBONUCLEASE H"/>
    <property type="match status" value="1"/>
</dbReference>
<reference evidence="1" key="1">
    <citation type="submission" date="2018-04" db="EMBL/GenBank/DDBJ databases">
        <title>Transcriptome assembly of Sipha flava.</title>
        <authorList>
            <person name="Scully E.D."/>
            <person name="Geib S.M."/>
            <person name="Palmer N.A."/>
            <person name="Koch K."/>
            <person name="Bradshaw J."/>
            <person name="Heng-Moss T."/>
            <person name="Sarath G."/>
        </authorList>
    </citation>
    <scope>NUCLEOTIDE SEQUENCE</scope>
</reference>
<dbReference type="InterPro" id="IPR051320">
    <property type="entry name" value="Viral_Replic_Matur_Polypro"/>
</dbReference>
<dbReference type="AlphaFoldDB" id="A0A2S2QG08"/>
<proteinExistence type="predicted"/>
<gene>
    <name evidence="1" type="primary">pol_96</name>
    <name evidence="1" type="ORF">g.105791</name>
</gene>
<dbReference type="GO" id="GO:0071897">
    <property type="term" value="P:DNA biosynthetic process"/>
    <property type="evidence" value="ECO:0007669"/>
    <property type="project" value="UniProtKB-ARBA"/>
</dbReference>
<sequence>MTVLQVAAKNGLDIKWSKCQFLKDSIDSLGYRIRHTEVSPSEAKTIAVQKFPLPRSAKAVIQSFLGLTGYFPRSAVSYGITSGGSGEQFKAMSFSSASTQDL</sequence>
<dbReference type="Gene3D" id="3.30.70.270">
    <property type="match status" value="1"/>
</dbReference>
<dbReference type="InterPro" id="IPR043502">
    <property type="entry name" value="DNA/RNA_pol_sf"/>
</dbReference>
<dbReference type="EMBL" id="GGMS01007474">
    <property type="protein sequence ID" value="MBY76677.1"/>
    <property type="molecule type" value="Transcribed_RNA"/>
</dbReference>
<organism evidence="1">
    <name type="scientific">Sipha flava</name>
    <name type="common">yellow sugarcane aphid</name>
    <dbReference type="NCBI Taxonomy" id="143950"/>
    <lineage>
        <taxon>Eukaryota</taxon>
        <taxon>Metazoa</taxon>
        <taxon>Ecdysozoa</taxon>
        <taxon>Arthropoda</taxon>
        <taxon>Hexapoda</taxon>
        <taxon>Insecta</taxon>
        <taxon>Pterygota</taxon>
        <taxon>Neoptera</taxon>
        <taxon>Paraneoptera</taxon>
        <taxon>Hemiptera</taxon>
        <taxon>Sternorrhyncha</taxon>
        <taxon>Aphidomorpha</taxon>
        <taxon>Aphidoidea</taxon>
        <taxon>Aphididae</taxon>
        <taxon>Sipha</taxon>
    </lineage>
</organism>
<dbReference type="InterPro" id="IPR043128">
    <property type="entry name" value="Rev_trsase/Diguanyl_cyclase"/>
</dbReference>
<dbReference type="SUPFAM" id="SSF56672">
    <property type="entry name" value="DNA/RNA polymerases"/>
    <property type="match status" value="1"/>
</dbReference>
<accession>A0A2S2QG08</accession>
<name>A0A2S2QG08_9HEMI</name>
<evidence type="ECO:0000313" key="1">
    <source>
        <dbReference type="EMBL" id="MBY76677.1"/>
    </source>
</evidence>
<dbReference type="PANTHER" id="PTHR33064">
    <property type="entry name" value="POL PROTEIN"/>
    <property type="match status" value="1"/>
</dbReference>